<proteinExistence type="predicted"/>
<dbReference type="EMBL" id="ML738760">
    <property type="protein sequence ID" value="KAE8156482.1"/>
    <property type="molecule type" value="Genomic_DNA"/>
</dbReference>
<name>A0A5N6UD18_ASPTM</name>
<dbReference type="Proteomes" id="UP000326950">
    <property type="component" value="Unassembled WGS sequence"/>
</dbReference>
<organism evidence="1 2">
    <name type="scientific">Aspergillus tamarii</name>
    <dbReference type="NCBI Taxonomy" id="41984"/>
    <lineage>
        <taxon>Eukaryota</taxon>
        <taxon>Fungi</taxon>
        <taxon>Dikarya</taxon>
        <taxon>Ascomycota</taxon>
        <taxon>Pezizomycotina</taxon>
        <taxon>Eurotiomycetes</taxon>
        <taxon>Eurotiomycetidae</taxon>
        <taxon>Eurotiales</taxon>
        <taxon>Aspergillaceae</taxon>
        <taxon>Aspergillus</taxon>
        <taxon>Aspergillus subgen. Circumdati</taxon>
    </lineage>
</organism>
<evidence type="ECO:0000313" key="1">
    <source>
        <dbReference type="EMBL" id="KAE8156482.1"/>
    </source>
</evidence>
<sequence length="266" mass="30420">MSLFTELLERNDDDEYLATLHNMEQPGYTFFEGVSVPSKKEVDALQAARRREAPKTKGNFTIWRNPDSRFSVLARGFMNTGAASLLVYIAKTPNRDFLEPRIVRYQPNDKTTNDPLKEPATNQLEIFVIGTPSDKDCGLVMMFRPLDAPLRSEDGFLEIYPGSHEWSPEEIEEWFQKHRSGASGDSKWSSVTVEFNQVLLVHAGTLVRFGRSSTPCEFVCMGYSDDQADFGRRDIEFEQYVVPFLRRVPDAVRDRILSRPPKKSEP</sequence>
<dbReference type="OrthoDB" id="4464084at2759"/>
<accession>A0A5N6UD18</accession>
<reference evidence="1 2" key="1">
    <citation type="submission" date="2019-04" db="EMBL/GenBank/DDBJ databases">
        <title>Friends and foes A comparative genomics study of 23 Aspergillus species from section Flavi.</title>
        <authorList>
            <consortium name="DOE Joint Genome Institute"/>
            <person name="Kjaerbolling I."/>
            <person name="Vesth T."/>
            <person name="Frisvad J.C."/>
            <person name="Nybo J.L."/>
            <person name="Theobald S."/>
            <person name="Kildgaard S."/>
            <person name="Isbrandt T."/>
            <person name="Kuo A."/>
            <person name="Sato A."/>
            <person name="Lyhne E.K."/>
            <person name="Kogle M.E."/>
            <person name="Wiebenga A."/>
            <person name="Kun R.S."/>
            <person name="Lubbers R.J."/>
            <person name="Makela M.R."/>
            <person name="Barry K."/>
            <person name="Chovatia M."/>
            <person name="Clum A."/>
            <person name="Daum C."/>
            <person name="Haridas S."/>
            <person name="He G."/>
            <person name="LaButti K."/>
            <person name="Lipzen A."/>
            <person name="Mondo S."/>
            <person name="Riley R."/>
            <person name="Salamov A."/>
            <person name="Simmons B.A."/>
            <person name="Magnuson J.K."/>
            <person name="Henrissat B."/>
            <person name="Mortensen U.H."/>
            <person name="Larsen T.O."/>
            <person name="Devries R.P."/>
            <person name="Grigoriev I.V."/>
            <person name="Machida M."/>
            <person name="Baker S.E."/>
            <person name="Andersen M.R."/>
        </authorList>
    </citation>
    <scope>NUCLEOTIDE SEQUENCE [LARGE SCALE GENOMIC DNA]</scope>
    <source>
        <strain evidence="1 2">CBS 117626</strain>
    </source>
</reference>
<dbReference type="AlphaFoldDB" id="A0A5N6UD18"/>
<evidence type="ECO:0000313" key="2">
    <source>
        <dbReference type="Proteomes" id="UP000326950"/>
    </source>
</evidence>
<gene>
    <name evidence="1" type="ORF">BDV40DRAFT_281017</name>
</gene>
<protein>
    <submittedName>
        <fullName evidence="1">Uncharacterized protein</fullName>
    </submittedName>
</protein>
<keyword evidence="2" id="KW-1185">Reference proteome</keyword>